<evidence type="ECO:0008006" key="3">
    <source>
        <dbReference type="Google" id="ProtNLM"/>
    </source>
</evidence>
<reference evidence="2" key="1">
    <citation type="journal article" date="2017" name="Nat. Commun.">
        <title>The North American bullfrog draft genome provides insight into hormonal regulation of long noncoding RNA.</title>
        <authorList>
            <person name="Hammond S.A."/>
            <person name="Warren R.L."/>
            <person name="Vandervalk B.P."/>
            <person name="Kucuk E."/>
            <person name="Khan H."/>
            <person name="Gibb E.A."/>
            <person name="Pandoh P."/>
            <person name="Kirk H."/>
            <person name="Zhao Y."/>
            <person name="Jones M."/>
            <person name="Mungall A.J."/>
            <person name="Coope R."/>
            <person name="Pleasance S."/>
            <person name="Moore R.A."/>
            <person name="Holt R.A."/>
            <person name="Round J.M."/>
            <person name="Ohora S."/>
            <person name="Walle B.V."/>
            <person name="Veldhoen N."/>
            <person name="Helbing C.C."/>
            <person name="Birol I."/>
        </authorList>
    </citation>
    <scope>NUCLEOTIDE SEQUENCE [LARGE SCALE GENOMIC DNA]</scope>
</reference>
<dbReference type="Gene3D" id="3.40.50.300">
    <property type="entry name" value="P-loop containing nucleotide triphosphate hydrolases"/>
    <property type="match status" value="1"/>
</dbReference>
<name>A0A2G9RC09_AQUCT</name>
<accession>A0A2G9RC09</accession>
<keyword evidence="2" id="KW-1185">Reference proteome</keyword>
<sequence length="60" mass="7060">MECCRSISHFCVYVGRSGAEMFSSKVGDWKNHFLVSQNILFDEEYEKRMACSGLRFRMEL</sequence>
<dbReference type="OrthoDB" id="205623at2759"/>
<proteinExistence type="predicted"/>
<dbReference type="AlphaFoldDB" id="A0A2G9RC09"/>
<evidence type="ECO:0000313" key="1">
    <source>
        <dbReference type="EMBL" id="PIO25417.1"/>
    </source>
</evidence>
<evidence type="ECO:0000313" key="2">
    <source>
        <dbReference type="Proteomes" id="UP000228934"/>
    </source>
</evidence>
<dbReference type="Proteomes" id="UP000228934">
    <property type="component" value="Unassembled WGS sequence"/>
</dbReference>
<gene>
    <name evidence="1" type="ORF">AB205_0102970</name>
</gene>
<dbReference type="InterPro" id="IPR027417">
    <property type="entry name" value="P-loop_NTPase"/>
</dbReference>
<protein>
    <recommendedName>
        <fullName evidence="3">Sulfotransferase</fullName>
    </recommendedName>
</protein>
<organism evidence="1 2">
    <name type="scientific">Aquarana catesbeiana</name>
    <name type="common">American bullfrog</name>
    <name type="synonym">Rana catesbeiana</name>
    <dbReference type="NCBI Taxonomy" id="8400"/>
    <lineage>
        <taxon>Eukaryota</taxon>
        <taxon>Metazoa</taxon>
        <taxon>Chordata</taxon>
        <taxon>Craniata</taxon>
        <taxon>Vertebrata</taxon>
        <taxon>Euteleostomi</taxon>
        <taxon>Amphibia</taxon>
        <taxon>Batrachia</taxon>
        <taxon>Anura</taxon>
        <taxon>Neobatrachia</taxon>
        <taxon>Ranoidea</taxon>
        <taxon>Ranidae</taxon>
        <taxon>Aquarana</taxon>
    </lineage>
</organism>
<dbReference type="EMBL" id="KV945863">
    <property type="protein sequence ID" value="PIO25417.1"/>
    <property type="molecule type" value="Genomic_DNA"/>
</dbReference>
<dbReference type="SUPFAM" id="SSF52540">
    <property type="entry name" value="P-loop containing nucleoside triphosphate hydrolases"/>
    <property type="match status" value="1"/>
</dbReference>